<protein>
    <submittedName>
        <fullName evidence="2">Uncharacterized protein</fullName>
    </submittedName>
</protein>
<dbReference type="EMBL" id="KN834819">
    <property type="protein sequence ID" value="KIK54198.1"/>
    <property type="molecule type" value="Genomic_DNA"/>
</dbReference>
<evidence type="ECO:0000313" key="3">
    <source>
        <dbReference type="Proteomes" id="UP000053593"/>
    </source>
</evidence>
<dbReference type="OrthoDB" id="2880386at2759"/>
<dbReference type="AlphaFoldDB" id="A0A0D0CGW2"/>
<feature type="compositionally biased region" description="Low complexity" evidence="1">
    <location>
        <begin position="505"/>
        <end position="515"/>
    </location>
</feature>
<reference evidence="2 3" key="1">
    <citation type="submission" date="2014-04" db="EMBL/GenBank/DDBJ databases">
        <title>Evolutionary Origins and Diversification of the Mycorrhizal Mutualists.</title>
        <authorList>
            <consortium name="DOE Joint Genome Institute"/>
            <consortium name="Mycorrhizal Genomics Consortium"/>
            <person name="Kohler A."/>
            <person name="Kuo A."/>
            <person name="Nagy L.G."/>
            <person name="Floudas D."/>
            <person name="Copeland A."/>
            <person name="Barry K.W."/>
            <person name="Cichocki N."/>
            <person name="Veneault-Fourrey C."/>
            <person name="LaButti K."/>
            <person name="Lindquist E.A."/>
            <person name="Lipzen A."/>
            <person name="Lundell T."/>
            <person name="Morin E."/>
            <person name="Murat C."/>
            <person name="Riley R."/>
            <person name="Ohm R."/>
            <person name="Sun H."/>
            <person name="Tunlid A."/>
            <person name="Henrissat B."/>
            <person name="Grigoriev I.V."/>
            <person name="Hibbett D.S."/>
            <person name="Martin F."/>
        </authorList>
    </citation>
    <scope>NUCLEOTIDE SEQUENCE [LARGE SCALE GENOMIC DNA]</scope>
    <source>
        <strain evidence="2 3">FD-317 M1</strain>
    </source>
</reference>
<dbReference type="Proteomes" id="UP000053593">
    <property type="component" value="Unassembled WGS sequence"/>
</dbReference>
<sequence>MEVEKAGCFAQLRSRILTLMNHTPSSDRRTAEQYAFYERRIRGLSTAIWLTQIQPLPLSFPPREPRVMRVYRAIATLLTTDSNEAGSVTVTGAPDIGSSLHLTIVAPRVLNSSSPHTRFHGQNRAPLSGKPPISVERISLHDSSSRRIHGLPERTQFKSTTVDIVQHTADVFQSLNLLSQSRNVTEAEDLVCRFILSRCWAEVKARLDASRSLLQFPVSMTLTRVLRGWSPRPEDASSIHSSWQDVRNLSLTHELQQERIPIRENNRETQFYFGLDTASRWIRTLCKTVDGLKEATERYASNDPSGPHLTMMVEKMKILAHLLNTAAVQSIFNSRSLHSQLDLLHKRPHVSTTASMMPTCSMISIIEDERKYGETSGRHILRYLSSLVSWYNAATVDLANMLKRLAQAPPILYVIKIPVIRPQERPQMHSPFLLARAELNKFLSRNIEHAYTRRELEHFNVALEELFPRSPAQSYPPSSDGTHLEDFFGIVHNASVSLAVMNGDSSYSSPDPTSPHWVPIEERPQSSRSRYSSAHNNYRSPEYLVKPPNGGFATSSKQCCYCCNLLEEILCSPPHRRSGSGSDTSLEPTSPFRDQYGVLVPWTPPPLGYGLSIQTLARIERELKALLLGGILDSEPLERVFSATNEAREQFDEETLAPQGHSSHYSPPPPPSRLSTVFERSENSRLGHHSYRNDHHSFI</sequence>
<feature type="region of interest" description="Disordered" evidence="1">
    <location>
        <begin position="654"/>
        <end position="676"/>
    </location>
</feature>
<feature type="region of interest" description="Disordered" evidence="1">
    <location>
        <begin position="505"/>
        <end position="534"/>
    </location>
</feature>
<gene>
    <name evidence="2" type="ORF">GYMLUDRAFT_63362</name>
</gene>
<evidence type="ECO:0000313" key="2">
    <source>
        <dbReference type="EMBL" id="KIK54198.1"/>
    </source>
</evidence>
<keyword evidence="3" id="KW-1185">Reference proteome</keyword>
<name>A0A0D0CGW2_9AGAR</name>
<evidence type="ECO:0000256" key="1">
    <source>
        <dbReference type="SAM" id="MobiDB-lite"/>
    </source>
</evidence>
<organism evidence="2 3">
    <name type="scientific">Collybiopsis luxurians FD-317 M1</name>
    <dbReference type="NCBI Taxonomy" id="944289"/>
    <lineage>
        <taxon>Eukaryota</taxon>
        <taxon>Fungi</taxon>
        <taxon>Dikarya</taxon>
        <taxon>Basidiomycota</taxon>
        <taxon>Agaricomycotina</taxon>
        <taxon>Agaricomycetes</taxon>
        <taxon>Agaricomycetidae</taxon>
        <taxon>Agaricales</taxon>
        <taxon>Marasmiineae</taxon>
        <taxon>Omphalotaceae</taxon>
        <taxon>Collybiopsis</taxon>
        <taxon>Collybiopsis luxurians</taxon>
    </lineage>
</organism>
<proteinExistence type="predicted"/>
<accession>A0A0D0CGW2</accession>
<dbReference type="HOGENOM" id="CLU_394335_0_0_1"/>